<reference evidence="1" key="1">
    <citation type="submission" date="2015-12" db="EMBL/GenBank/DDBJ databases">
        <title>Gene expression during late stages of embryo sac development: a critical building block for successful pollen-pistil interactions.</title>
        <authorList>
            <person name="Liu Y."/>
            <person name="Joly V."/>
            <person name="Sabar M."/>
            <person name="Matton D.P."/>
        </authorList>
    </citation>
    <scope>NUCLEOTIDE SEQUENCE</scope>
</reference>
<proteinExistence type="predicted"/>
<sequence>ENFSCFWAYVAPTLYFWCCTHVDTILVWVGIRTRSGQPILGIDQKSMKKFQTVFSFCNQNKS</sequence>
<evidence type="ECO:0000313" key="1">
    <source>
        <dbReference type="EMBL" id="JAP11740.1"/>
    </source>
</evidence>
<dbReference type="AlphaFoldDB" id="A0A0V0GUD5"/>
<organism evidence="1">
    <name type="scientific">Solanum chacoense</name>
    <name type="common">Chaco potato</name>
    <dbReference type="NCBI Taxonomy" id="4108"/>
    <lineage>
        <taxon>Eukaryota</taxon>
        <taxon>Viridiplantae</taxon>
        <taxon>Streptophyta</taxon>
        <taxon>Embryophyta</taxon>
        <taxon>Tracheophyta</taxon>
        <taxon>Spermatophyta</taxon>
        <taxon>Magnoliopsida</taxon>
        <taxon>eudicotyledons</taxon>
        <taxon>Gunneridae</taxon>
        <taxon>Pentapetalae</taxon>
        <taxon>asterids</taxon>
        <taxon>lamiids</taxon>
        <taxon>Solanales</taxon>
        <taxon>Solanaceae</taxon>
        <taxon>Solanoideae</taxon>
        <taxon>Solaneae</taxon>
        <taxon>Solanum</taxon>
    </lineage>
</organism>
<dbReference type="EMBL" id="GEDG01030780">
    <property type="protein sequence ID" value="JAP11740.1"/>
    <property type="molecule type" value="Transcribed_RNA"/>
</dbReference>
<accession>A0A0V0GUD5</accession>
<protein>
    <submittedName>
        <fullName evidence="1">Putative ovule protein</fullName>
    </submittedName>
</protein>
<feature type="non-terminal residue" evidence="1">
    <location>
        <position position="1"/>
    </location>
</feature>
<name>A0A0V0GUD5_SOLCH</name>